<accession>A0A176WVY4</accession>
<dbReference type="Proteomes" id="UP000077098">
    <property type="component" value="Unassembled WGS sequence"/>
</dbReference>
<proteinExistence type="predicted"/>
<keyword evidence="1" id="KW-0472">Membrane</keyword>
<name>A0A176WVY4_AGRTU</name>
<dbReference type="AlphaFoldDB" id="A0A176WVY4"/>
<comment type="caution">
    <text evidence="2">The sequence shown here is derived from an EMBL/GenBank/DDBJ whole genome shotgun (WGS) entry which is preliminary data.</text>
</comment>
<evidence type="ECO:0000313" key="2">
    <source>
        <dbReference type="EMBL" id="OAE37563.1"/>
    </source>
</evidence>
<reference evidence="2 3" key="1">
    <citation type="submission" date="2016-05" db="EMBL/GenBank/DDBJ databases">
        <authorList>
            <person name="Lavstsen T."/>
            <person name="Jespersen J.S."/>
        </authorList>
    </citation>
    <scope>NUCLEOTIDE SEQUENCE [LARGE SCALE GENOMIC DNA]</scope>
    <source>
        <strain evidence="2 3">KCJ1736</strain>
    </source>
</reference>
<keyword evidence="1" id="KW-0812">Transmembrane</keyword>
<keyword evidence="1" id="KW-1133">Transmembrane helix</keyword>
<organism evidence="2 3">
    <name type="scientific">Agrobacterium tumefaciens</name>
    <dbReference type="NCBI Taxonomy" id="358"/>
    <lineage>
        <taxon>Bacteria</taxon>
        <taxon>Pseudomonadati</taxon>
        <taxon>Pseudomonadota</taxon>
        <taxon>Alphaproteobacteria</taxon>
        <taxon>Hyphomicrobiales</taxon>
        <taxon>Rhizobiaceae</taxon>
        <taxon>Rhizobium/Agrobacterium group</taxon>
        <taxon>Agrobacterium</taxon>
        <taxon>Agrobacterium tumefaciens complex</taxon>
    </lineage>
</organism>
<evidence type="ECO:0000313" key="3">
    <source>
        <dbReference type="Proteomes" id="UP000077098"/>
    </source>
</evidence>
<sequence length="155" mass="17255">MSRHEPSYLPVFGIGLLSGVIFTVSVLFKFKISPDDIGELQMTYSDLVAILLTATSTIITILGVFVAVLAVWGYSQFEKMTREASSRHLELMLQSGKFRDEVDQTIIKHVSAELAKETSPLRDLLREQIDTIIYTDAARRQGKADNADTESPFNG</sequence>
<dbReference type="EMBL" id="LXPS01000039">
    <property type="protein sequence ID" value="OAE37563.1"/>
    <property type="molecule type" value="Genomic_DNA"/>
</dbReference>
<protein>
    <submittedName>
        <fullName evidence="2">Uncharacterized protein</fullName>
    </submittedName>
</protein>
<gene>
    <name evidence="2" type="ORF">A7J57_08250</name>
</gene>
<dbReference type="RefSeq" id="WP_063951244.1">
    <property type="nucleotide sequence ID" value="NZ_LXPS01000039.1"/>
</dbReference>
<evidence type="ECO:0000256" key="1">
    <source>
        <dbReference type="SAM" id="Phobius"/>
    </source>
</evidence>
<feature type="transmembrane region" description="Helical" evidence="1">
    <location>
        <begin position="7"/>
        <end position="28"/>
    </location>
</feature>
<feature type="transmembrane region" description="Helical" evidence="1">
    <location>
        <begin position="48"/>
        <end position="72"/>
    </location>
</feature>